<dbReference type="InterPro" id="IPR035969">
    <property type="entry name" value="Rab-GAP_TBC_sf"/>
</dbReference>
<proteinExistence type="predicted"/>
<dbReference type="Gene3D" id="1.10.472.80">
    <property type="entry name" value="Ypt/Rab-GAP domain of gyp1p, domain 3"/>
    <property type="match status" value="1"/>
</dbReference>
<dbReference type="Pfam" id="PF00566">
    <property type="entry name" value="RabGAP-TBC"/>
    <property type="match status" value="1"/>
</dbReference>
<reference evidence="3" key="1">
    <citation type="journal article" date="2014" name="Genome Announc.">
        <title>De novo whole-genome sequence and genome annotation of Lichtheimia ramosa.</title>
        <authorList>
            <person name="Linde J."/>
            <person name="Schwartze V."/>
            <person name="Binder U."/>
            <person name="Lass-Florl C."/>
            <person name="Voigt K."/>
            <person name="Horn F."/>
        </authorList>
    </citation>
    <scope>NUCLEOTIDE SEQUENCE</scope>
    <source>
        <strain evidence="3">JMRC FSU:6197</strain>
    </source>
</reference>
<dbReference type="InterPro" id="IPR000195">
    <property type="entry name" value="Rab-GAP-TBC_dom"/>
</dbReference>
<dbReference type="PROSITE" id="PS50086">
    <property type="entry name" value="TBC_RABGAP"/>
    <property type="match status" value="1"/>
</dbReference>
<accession>A0A077WJK7</accession>
<evidence type="ECO:0000256" key="1">
    <source>
        <dbReference type="ARBA" id="ARBA00022468"/>
    </source>
</evidence>
<dbReference type="FunFam" id="1.10.8.270:FF:000001">
    <property type="entry name" value="TBC1 domain family member 1"/>
    <property type="match status" value="1"/>
</dbReference>
<dbReference type="AlphaFoldDB" id="A0A077WJK7"/>
<protein>
    <recommendedName>
        <fullName evidence="2">Rab-GAP TBC domain-containing protein</fullName>
    </recommendedName>
</protein>
<feature type="domain" description="Rab-GAP TBC" evidence="2">
    <location>
        <begin position="155"/>
        <end position="347"/>
    </location>
</feature>
<dbReference type="Gene3D" id="1.10.8.270">
    <property type="entry name" value="putative rabgap domain of human tbc1 domain family member 14 like domains"/>
    <property type="match status" value="1"/>
</dbReference>
<dbReference type="PANTHER" id="PTHR47219">
    <property type="entry name" value="RAB GTPASE-ACTIVATING PROTEIN 1-LIKE"/>
    <property type="match status" value="1"/>
</dbReference>
<dbReference type="InterPro" id="IPR050302">
    <property type="entry name" value="Rab_GAP_TBC_domain"/>
</dbReference>
<dbReference type="GO" id="GO:0031267">
    <property type="term" value="F:small GTPase binding"/>
    <property type="evidence" value="ECO:0007669"/>
    <property type="project" value="TreeGrafter"/>
</dbReference>
<dbReference type="PANTHER" id="PTHR47219:SF9">
    <property type="entry name" value="GTPASE ACTIVATING PROTEIN AND CENTROSOME-ASSOCIATED, ISOFORM B"/>
    <property type="match status" value="1"/>
</dbReference>
<dbReference type="SUPFAM" id="SSF47923">
    <property type="entry name" value="Ypt/Rab-GAP domain of gyp1p"/>
    <property type="match status" value="2"/>
</dbReference>
<evidence type="ECO:0000259" key="2">
    <source>
        <dbReference type="PROSITE" id="PS50086"/>
    </source>
</evidence>
<organism evidence="3">
    <name type="scientific">Lichtheimia ramosa</name>
    <dbReference type="NCBI Taxonomy" id="688394"/>
    <lineage>
        <taxon>Eukaryota</taxon>
        <taxon>Fungi</taxon>
        <taxon>Fungi incertae sedis</taxon>
        <taxon>Mucoromycota</taxon>
        <taxon>Mucoromycotina</taxon>
        <taxon>Mucoromycetes</taxon>
        <taxon>Mucorales</taxon>
        <taxon>Lichtheimiaceae</taxon>
        <taxon>Lichtheimia</taxon>
    </lineage>
</organism>
<name>A0A077WJK7_9FUNG</name>
<dbReference type="GO" id="GO:0005096">
    <property type="term" value="F:GTPase activator activity"/>
    <property type="evidence" value="ECO:0007669"/>
    <property type="project" value="UniProtKB-KW"/>
</dbReference>
<dbReference type="SMART" id="SM00164">
    <property type="entry name" value="TBC"/>
    <property type="match status" value="1"/>
</dbReference>
<gene>
    <name evidence="3" type="ORF">LRAMOSA01464</name>
</gene>
<dbReference type="OrthoDB" id="294251at2759"/>
<evidence type="ECO:0000313" key="3">
    <source>
        <dbReference type="EMBL" id="CDS07515.1"/>
    </source>
</evidence>
<keyword evidence="1" id="KW-0343">GTPase activation</keyword>
<sequence length="418" mass="48580">MSTYLGTLPVLTCQTTNSSSDTNFTELTTGTSIKTHNNGSFIVVDQHDLAHERQPSAENKAAEIRGYYESNPPDVAAEMEKWYAATDRYGFLENDKLFTPDANQAEKEAERATKWAGMAQHAQLHGEDLHTFSVDSKVFFMKMQYKVSSNCVYKGIPDCWRRDAWYFVLTNGLQKAKNDDALREQYKILLSEPSAHERQIDLDISRTMHGHIMFRQRYGQGQRALFNVLRAFSGFDKEVGYCQGMTNIAAMLLMYCEEERAYTALVHMFLRDGLHNLFVPGFPALMESFFIQERLVERYLTRLYRHLQSIDVTSAAYATRWYITMFTGGVVKYQTLLRIWDVYFLEGFDVFYFVAIALLKTYQHQLLSSSFESCMTLLSSTLTVPDDDKFMKLVKKLHDRYSYRIPELRREYEMMHKS</sequence>
<dbReference type="EMBL" id="LK023324">
    <property type="protein sequence ID" value="CDS07515.1"/>
    <property type="molecule type" value="Genomic_DNA"/>
</dbReference>